<organism evidence="2 3">
    <name type="scientific">Acropora cervicornis</name>
    <name type="common">Staghorn coral</name>
    <dbReference type="NCBI Taxonomy" id="6130"/>
    <lineage>
        <taxon>Eukaryota</taxon>
        <taxon>Metazoa</taxon>
        <taxon>Cnidaria</taxon>
        <taxon>Anthozoa</taxon>
        <taxon>Hexacorallia</taxon>
        <taxon>Scleractinia</taxon>
        <taxon>Astrocoeniina</taxon>
        <taxon>Acroporidae</taxon>
        <taxon>Acropora</taxon>
    </lineage>
</organism>
<reference evidence="2" key="1">
    <citation type="journal article" date="2023" name="G3 (Bethesda)">
        <title>Whole genome assembly and annotation of the endangered Caribbean coral Acropora cervicornis.</title>
        <authorList>
            <person name="Selwyn J.D."/>
            <person name="Vollmer S.V."/>
        </authorList>
    </citation>
    <scope>NUCLEOTIDE SEQUENCE</scope>
    <source>
        <strain evidence="2">K2</strain>
    </source>
</reference>
<comment type="caution">
    <text evidence="2">The sequence shown here is derived from an EMBL/GenBank/DDBJ whole genome shotgun (WGS) entry which is preliminary data.</text>
</comment>
<evidence type="ECO:0000256" key="1">
    <source>
        <dbReference type="SAM" id="MobiDB-lite"/>
    </source>
</evidence>
<gene>
    <name evidence="2" type="ORF">P5673_029611</name>
</gene>
<protein>
    <submittedName>
        <fullName evidence="2">Uncharacterized protein</fullName>
    </submittedName>
</protein>
<accession>A0AAD9PVE1</accession>
<keyword evidence="3" id="KW-1185">Reference proteome</keyword>
<feature type="compositionally biased region" description="Basic and acidic residues" evidence="1">
    <location>
        <begin position="21"/>
        <end position="44"/>
    </location>
</feature>
<evidence type="ECO:0000313" key="2">
    <source>
        <dbReference type="EMBL" id="KAK2549792.1"/>
    </source>
</evidence>
<dbReference type="Proteomes" id="UP001249851">
    <property type="component" value="Unassembled WGS sequence"/>
</dbReference>
<reference evidence="2" key="2">
    <citation type="journal article" date="2023" name="Science">
        <title>Genomic signatures of disease resistance in endangered staghorn corals.</title>
        <authorList>
            <person name="Vollmer S.V."/>
            <person name="Selwyn J.D."/>
            <person name="Despard B.A."/>
            <person name="Roesel C.L."/>
        </authorList>
    </citation>
    <scope>NUCLEOTIDE SEQUENCE</scope>
    <source>
        <strain evidence="2">K2</strain>
    </source>
</reference>
<proteinExistence type="predicted"/>
<dbReference type="EMBL" id="JARQWQ010000120">
    <property type="protein sequence ID" value="KAK2549792.1"/>
    <property type="molecule type" value="Genomic_DNA"/>
</dbReference>
<feature type="compositionally biased region" description="Basic and acidic residues" evidence="1">
    <location>
        <begin position="1"/>
        <end position="12"/>
    </location>
</feature>
<sequence length="215" mass="24698">MATRRRNNEFRNKQNRALQAKRSENSEKTRESQRRAFNRCKESNSNHIRELNRRAFAKKVNRNAQNRKRSLMSGLNPSDHDLLQSAIKRPSCTPVNEIQEIECKNSIQEMQKMAKVIEATFNDNIKCGPEYVCTCCDKLCYRSSVRKCEANKYPKCSKTLLKACITTTTSIDNTKWICSTCHSNLSDGKLPDCPKANKMGLLVKPYCLNLTPLEE</sequence>
<dbReference type="AlphaFoldDB" id="A0AAD9PVE1"/>
<evidence type="ECO:0000313" key="3">
    <source>
        <dbReference type="Proteomes" id="UP001249851"/>
    </source>
</evidence>
<feature type="region of interest" description="Disordered" evidence="1">
    <location>
        <begin position="1"/>
        <end position="44"/>
    </location>
</feature>
<name>A0AAD9PVE1_ACRCE</name>